<evidence type="ECO:0000313" key="7">
    <source>
        <dbReference type="Proteomes" id="UP000887575"/>
    </source>
</evidence>
<organism evidence="7 8">
    <name type="scientific">Mesorhabditis belari</name>
    <dbReference type="NCBI Taxonomy" id="2138241"/>
    <lineage>
        <taxon>Eukaryota</taxon>
        <taxon>Metazoa</taxon>
        <taxon>Ecdysozoa</taxon>
        <taxon>Nematoda</taxon>
        <taxon>Chromadorea</taxon>
        <taxon>Rhabditida</taxon>
        <taxon>Rhabditina</taxon>
        <taxon>Rhabditomorpha</taxon>
        <taxon>Rhabditoidea</taxon>
        <taxon>Rhabditidae</taxon>
        <taxon>Mesorhabditinae</taxon>
        <taxon>Mesorhabditis</taxon>
    </lineage>
</organism>
<evidence type="ECO:0000313" key="8">
    <source>
        <dbReference type="WBParaSite" id="MBELARI_LOCUS21836"/>
    </source>
</evidence>
<dbReference type="InterPro" id="IPR001304">
    <property type="entry name" value="C-type_lectin-like"/>
</dbReference>
<sequence length="674" mass="76753">MSGYPEESIGNGTYGQVFQLVGHDPPAVIKYVICSNGKSRRHYETECDALQKCDHPNIVHLIRIHEVENSTRLGLVMEYCDRGSLKTMIFNSTIIYTIRSVISWSQQLFGALDYMYQTFNIIHRDIKPANIFVTNDFTLKVGDFGLAKMAAETTSGTFIGTYRYMSPTRPDYDARASHLHDIYAMGLVVWELIERRYVWSEYEADGEFRYHFFLYSFFEGHVTELAAPNCQPNLQQIIKRCTNFDRRSRPKADEVCQQLAALPRLEHQDIQPTIVESSQVLIRPVEDEPVPTNANGLPVDSRGEFLPTDSKGRHVFIGTAEPKVTSKVLNPNEMRQPDGTPLATDITGEYILDDGTPIARDDEGKPIGFTYKLQSKVDDDEEKIESMNGKPNNLQAEIDALKGEDLKKLHSRIENLESTKELHSKPTTSLPESDEDDQVDTNGISPLSLFKCGLGWRHFKNFCYRASFVWNITNSQVTYETAENVCRDLAEEADLVSIHSEEEQRFFQGLVREMNRDCWIGLKLEAHGWVWSDGSALDYVNWDEGEPSSGSTEKWVHITNSQVTYETAENVCRDLAEEADLVSIHSEEEQRFFQGLVREMNRDCWIGLKLEAHGWVWSDGSALDYVNWDEGEPSSGSTEKWVHMRPWNGKWNNVESDYQALVGCKKPAGKGTKD</sequence>
<proteinExistence type="predicted"/>
<accession>A0AAF3F5K2</accession>
<keyword evidence="2 3" id="KW-0067">ATP-binding</keyword>
<evidence type="ECO:0000259" key="5">
    <source>
        <dbReference type="PROSITE" id="PS50011"/>
    </source>
</evidence>
<name>A0AAF3F5K2_9BILA</name>
<keyword evidence="7" id="KW-1185">Reference proteome</keyword>
<dbReference type="Pfam" id="PF00059">
    <property type="entry name" value="Lectin_C"/>
    <property type="match status" value="2"/>
</dbReference>
<dbReference type="InterPro" id="IPR050111">
    <property type="entry name" value="C-type_lectin/snaclec_domain"/>
</dbReference>
<evidence type="ECO:0000256" key="4">
    <source>
        <dbReference type="SAM" id="MobiDB-lite"/>
    </source>
</evidence>
<dbReference type="Gene3D" id="1.10.510.10">
    <property type="entry name" value="Transferase(Phosphotransferase) domain 1"/>
    <property type="match status" value="1"/>
</dbReference>
<evidence type="ECO:0000256" key="1">
    <source>
        <dbReference type="ARBA" id="ARBA00022741"/>
    </source>
</evidence>
<feature type="compositionally biased region" description="Basic and acidic residues" evidence="4">
    <location>
        <begin position="415"/>
        <end position="424"/>
    </location>
</feature>
<dbReference type="InterPro" id="IPR016187">
    <property type="entry name" value="CTDL_fold"/>
</dbReference>
<reference evidence="8" key="1">
    <citation type="submission" date="2024-02" db="UniProtKB">
        <authorList>
            <consortium name="WormBaseParasite"/>
        </authorList>
    </citation>
    <scope>IDENTIFICATION</scope>
</reference>
<evidence type="ECO:0000256" key="2">
    <source>
        <dbReference type="ARBA" id="ARBA00022840"/>
    </source>
</evidence>
<dbReference type="PROSITE" id="PS00107">
    <property type="entry name" value="PROTEIN_KINASE_ATP"/>
    <property type="match status" value="1"/>
</dbReference>
<dbReference type="PROSITE" id="PS50041">
    <property type="entry name" value="C_TYPE_LECTIN_2"/>
    <property type="match status" value="2"/>
</dbReference>
<evidence type="ECO:0008006" key="9">
    <source>
        <dbReference type="Google" id="ProtNLM"/>
    </source>
</evidence>
<dbReference type="Pfam" id="PF00069">
    <property type="entry name" value="Pkinase"/>
    <property type="match status" value="1"/>
</dbReference>
<dbReference type="Gene3D" id="3.10.100.10">
    <property type="entry name" value="Mannose-Binding Protein A, subunit A"/>
    <property type="match status" value="2"/>
</dbReference>
<protein>
    <recommendedName>
        <fullName evidence="9">Mitogen-activated protein kinase kinase kinase</fullName>
    </recommendedName>
</protein>
<feature type="domain" description="Protein kinase" evidence="5">
    <location>
        <begin position="3"/>
        <end position="265"/>
    </location>
</feature>
<feature type="region of interest" description="Disordered" evidence="4">
    <location>
        <begin position="415"/>
        <end position="439"/>
    </location>
</feature>
<dbReference type="InterPro" id="IPR008271">
    <property type="entry name" value="Ser/Thr_kinase_AS"/>
</dbReference>
<dbReference type="WBParaSite" id="MBELARI_LOCUS21836">
    <property type="protein sequence ID" value="MBELARI_LOCUS21836"/>
    <property type="gene ID" value="MBELARI_LOCUS21836"/>
</dbReference>
<dbReference type="Proteomes" id="UP000887575">
    <property type="component" value="Unassembled WGS sequence"/>
</dbReference>
<dbReference type="SMART" id="SM00034">
    <property type="entry name" value="CLECT"/>
    <property type="match status" value="2"/>
</dbReference>
<feature type="domain" description="C-type lectin" evidence="6">
    <location>
        <begin position="557"/>
        <end position="665"/>
    </location>
</feature>
<dbReference type="PROSITE" id="PS00108">
    <property type="entry name" value="PROTEIN_KINASE_ST"/>
    <property type="match status" value="1"/>
</dbReference>
<dbReference type="InterPro" id="IPR017441">
    <property type="entry name" value="Protein_kinase_ATP_BS"/>
</dbReference>
<keyword evidence="1 3" id="KW-0547">Nucleotide-binding</keyword>
<dbReference type="InterPro" id="IPR016186">
    <property type="entry name" value="C-type_lectin-like/link_sf"/>
</dbReference>
<dbReference type="SMART" id="SM00220">
    <property type="entry name" value="S_TKc"/>
    <property type="match status" value="1"/>
</dbReference>
<dbReference type="PANTHER" id="PTHR22803">
    <property type="entry name" value="MANNOSE, PHOSPHOLIPASE, LECTIN RECEPTOR RELATED"/>
    <property type="match status" value="1"/>
</dbReference>
<dbReference type="SUPFAM" id="SSF56112">
    <property type="entry name" value="Protein kinase-like (PK-like)"/>
    <property type="match status" value="1"/>
</dbReference>
<feature type="domain" description="C-type lectin" evidence="6">
    <location>
        <begin position="459"/>
        <end position="549"/>
    </location>
</feature>
<evidence type="ECO:0000259" key="6">
    <source>
        <dbReference type="PROSITE" id="PS50041"/>
    </source>
</evidence>
<evidence type="ECO:0000256" key="3">
    <source>
        <dbReference type="PROSITE-ProRule" id="PRU10141"/>
    </source>
</evidence>
<dbReference type="InterPro" id="IPR011009">
    <property type="entry name" value="Kinase-like_dom_sf"/>
</dbReference>
<dbReference type="GO" id="GO:0004672">
    <property type="term" value="F:protein kinase activity"/>
    <property type="evidence" value="ECO:0007669"/>
    <property type="project" value="InterPro"/>
</dbReference>
<dbReference type="AlphaFoldDB" id="A0AAF3F5K2"/>
<dbReference type="InterPro" id="IPR000719">
    <property type="entry name" value="Prot_kinase_dom"/>
</dbReference>
<dbReference type="GO" id="GO:0005524">
    <property type="term" value="F:ATP binding"/>
    <property type="evidence" value="ECO:0007669"/>
    <property type="project" value="UniProtKB-UniRule"/>
</dbReference>
<feature type="binding site" evidence="3">
    <location>
        <position position="30"/>
    </location>
    <ligand>
        <name>ATP</name>
        <dbReference type="ChEBI" id="CHEBI:30616"/>
    </ligand>
</feature>
<dbReference type="PROSITE" id="PS50011">
    <property type="entry name" value="PROTEIN_KINASE_DOM"/>
    <property type="match status" value="1"/>
</dbReference>
<dbReference type="CDD" id="cd14014">
    <property type="entry name" value="STKc_PknB_like"/>
    <property type="match status" value="1"/>
</dbReference>
<dbReference type="SUPFAM" id="SSF56436">
    <property type="entry name" value="C-type lectin-like"/>
    <property type="match status" value="2"/>
</dbReference>
<dbReference type="CDD" id="cd00037">
    <property type="entry name" value="CLECT"/>
    <property type="match status" value="1"/>
</dbReference>